<accession>A0A979GAK0</accession>
<dbReference type="InterPro" id="IPR025319">
    <property type="entry name" value="DUF4224"/>
</dbReference>
<evidence type="ECO:0000313" key="2">
    <source>
        <dbReference type="EMBL" id="ACU63736.1"/>
    </source>
</evidence>
<gene>
    <name evidence="2" type="ordered locus">Cpin_6331</name>
</gene>
<feature type="domain" description="DUF4224" evidence="1">
    <location>
        <begin position="3"/>
        <end position="47"/>
    </location>
</feature>
<evidence type="ECO:0000259" key="1">
    <source>
        <dbReference type="Pfam" id="PF13986"/>
    </source>
</evidence>
<dbReference type="Pfam" id="PF13986">
    <property type="entry name" value="DUF4224"/>
    <property type="match status" value="1"/>
</dbReference>
<name>A0A979GAK0_CHIPD</name>
<dbReference type="RefSeq" id="WP_012793901.1">
    <property type="nucleotide sequence ID" value="NC_013132.1"/>
</dbReference>
<protein>
    <recommendedName>
        <fullName evidence="1">DUF4224 domain-containing protein</fullName>
    </recommendedName>
</protein>
<reference evidence="3" key="1">
    <citation type="submission" date="2009-08" db="EMBL/GenBank/DDBJ databases">
        <title>The complete genome of Chitinophaga pinensis DSM 2588.</title>
        <authorList>
            <consortium name="US DOE Joint Genome Institute (JGI-PGF)"/>
            <person name="Lucas S."/>
            <person name="Copeland A."/>
            <person name="Lapidus A."/>
            <person name="Glavina del Rio T."/>
            <person name="Dalin E."/>
            <person name="Tice H."/>
            <person name="Bruce D."/>
            <person name="Goodwin L."/>
            <person name="Pitluck S."/>
            <person name="Kyrpides N."/>
            <person name="Mavromatis K."/>
            <person name="Ivanova N."/>
            <person name="Mikhailova N."/>
            <person name="Sims D."/>
            <person name="Meinche L."/>
            <person name="Brettin T."/>
            <person name="Detter J.C."/>
            <person name="Han C."/>
            <person name="Larimer F."/>
            <person name="Land M."/>
            <person name="Hauser L."/>
            <person name="Markowitz V."/>
            <person name="Cheng J.-F."/>
            <person name="Hugenholtz P."/>
            <person name="Woyke T."/>
            <person name="Wu D."/>
            <person name="Spring S."/>
            <person name="Klenk H.-P."/>
            <person name="Eisen J.A."/>
        </authorList>
    </citation>
    <scope>NUCLEOTIDE SEQUENCE [LARGE SCALE GENOMIC DNA]</scope>
    <source>
        <strain evidence="3">ATCC 43595 / DSM 2588 / LMG 13176 / NBRC 15968 / NCIMB 11800 / UQM 2034</strain>
    </source>
</reference>
<evidence type="ECO:0000313" key="3">
    <source>
        <dbReference type="Proteomes" id="UP000002215"/>
    </source>
</evidence>
<dbReference type="EMBL" id="CP001699">
    <property type="protein sequence ID" value="ACU63736.1"/>
    <property type="molecule type" value="Genomic_DNA"/>
</dbReference>
<dbReference type="OrthoDB" id="8759646at2"/>
<organism evidence="2 3">
    <name type="scientific">Chitinophaga pinensis (strain ATCC 43595 / DSM 2588 / LMG 13176 / NBRC 15968 / NCIMB 11800 / UQM 2034)</name>
    <dbReference type="NCBI Taxonomy" id="485918"/>
    <lineage>
        <taxon>Bacteria</taxon>
        <taxon>Pseudomonadati</taxon>
        <taxon>Bacteroidota</taxon>
        <taxon>Chitinophagia</taxon>
        <taxon>Chitinophagales</taxon>
        <taxon>Chitinophagaceae</taxon>
        <taxon>Chitinophaga</taxon>
    </lineage>
</organism>
<dbReference type="KEGG" id="cpi:Cpin_6331"/>
<reference evidence="2 3" key="2">
    <citation type="journal article" date="2010" name="Stand. Genomic Sci.">
        <title>Complete genome sequence of Chitinophaga pinensis type strain (UQM 2034).</title>
        <authorList>
            <person name="Glavina Del Rio T."/>
            <person name="Abt B."/>
            <person name="Spring S."/>
            <person name="Lapidus A."/>
            <person name="Nolan M."/>
            <person name="Tice H."/>
            <person name="Copeland A."/>
            <person name="Cheng J.F."/>
            <person name="Chen F."/>
            <person name="Bruce D."/>
            <person name="Goodwin L."/>
            <person name="Pitluck S."/>
            <person name="Ivanova N."/>
            <person name="Mavromatis K."/>
            <person name="Mikhailova N."/>
            <person name="Pati A."/>
            <person name="Chen A."/>
            <person name="Palaniappan K."/>
            <person name="Land M."/>
            <person name="Hauser L."/>
            <person name="Chang Y.J."/>
            <person name="Jeffries C.D."/>
            <person name="Chain P."/>
            <person name="Saunders E."/>
            <person name="Detter J.C."/>
            <person name="Brettin T."/>
            <person name="Rohde M."/>
            <person name="Goker M."/>
            <person name="Bristow J."/>
            <person name="Eisen J.A."/>
            <person name="Markowitz V."/>
            <person name="Hugenholtz P."/>
            <person name="Kyrpides N.C."/>
            <person name="Klenk H.P."/>
            <person name="Lucas S."/>
        </authorList>
    </citation>
    <scope>NUCLEOTIDE SEQUENCE [LARGE SCALE GENOMIC DNA]</scope>
    <source>
        <strain evidence="3">ATCC 43595 / DSM 2588 / LMG 13176 / NBRC 15968 / NCIMB 11800 / UQM 2034</strain>
    </source>
</reference>
<proteinExistence type="predicted"/>
<dbReference type="Proteomes" id="UP000002215">
    <property type="component" value="Chromosome"/>
</dbReference>
<sequence>MLFLDTEEIIFLTGRKKRNAQVIALRSMGIEHKTRPDGTVIVSRSHIQKLLDGDSVKRRIIKEIQPYWGAINAKTTQA</sequence>
<dbReference type="AlphaFoldDB" id="A0A979GAK0"/>